<reference evidence="3 4" key="1">
    <citation type="submission" date="2019-07" db="EMBL/GenBank/DDBJ databases">
        <title>Genome sequencing of lignin-degrading bacterial isolates.</title>
        <authorList>
            <person name="Gladden J."/>
        </authorList>
    </citation>
    <scope>NUCLEOTIDE SEQUENCE [LARGE SCALE GENOMIC DNA]</scope>
    <source>
        <strain evidence="3 4">J19</strain>
    </source>
</reference>
<gene>
    <name evidence="3" type="ORF">L613_000400000360</name>
</gene>
<sequence>MRLAFLALPACLVLVGCASSPLAQHVEPIDGVVSGQCHVDMVRGAVGLAASATTVERARIDSDSTEVVLVRGRGDRAGSATLPEPGTGGAGGPRLVVETGDNNAIAALRCG</sequence>
<accession>A0A562DI86</accession>
<evidence type="ECO:0000313" key="3">
    <source>
        <dbReference type="EMBL" id="TWH09315.1"/>
    </source>
</evidence>
<dbReference type="PROSITE" id="PS51257">
    <property type="entry name" value="PROKAR_LIPOPROTEIN"/>
    <property type="match status" value="1"/>
</dbReference>
<comment type="caution">
    <text evidence="3">The sequence shown here is derived from an EMBL/GenBank/DDBJ whole genome shotgun (WGS) entry which is preliminary data.</text>
</comment>
<dbReference type="RefSeq" id="WP_147208725.1">
    <property type="nucleotide sequence ID" value="NZ_VLJS01000069.1"/>
</dbReference>
<protein>
    <recommendedName>
        <fullName evidence="5">Lipoprotein</fullName>
    </recommendedName>
</protein>
<keyword evidence="2" id="KW-0732">Signal</keyword>
<dbReference type="AlphaFoldDB" id="A0A562DI86"/>
<evidence type="ECO:0000313" key="4">
    <source>
        <dbReference type="Proteomes" id="UP000321583"/>
    </source>
</evidence>
<feature type="signal peptide" evidence="2">
    <location>
        <begin position="1"/>
        <end position="23"/>
    </location>
</feature>
<name>A0A562DI86_9GAMM</name>
<proteinExistence type="predicted"/>
<organism evidence="3 4">
    <name type="scientific">Pseudoxanthomonas taiwanensis J19</name>
    <dbReference type="NCBI Taxonomy" id="935569"/>
    <lineage>
        <taxon>Bacteria</taxon>
        <taxon>Pseudomonadati</taxon>
        <taxon>Pseudomonadota</taxon>
        <taxon>Gammaproteobacteria</taxon>
        <taxon>Lysobacterales</taxon>
        <taxon>Lysobacteraceae</taxon>
        <taxon>Pseudoxanthomonas</taxon>
    </lineage>
</organism>
<dbReference type="Proteomes" id="UP000321583">
    <property type="component" value="Unassembled WGS sequence"/>
</dbReference>
<keyword evidence="4" id="KW-1185">Reference proteome</keyword>
<dbReference type="EMBL" id="VLJS01000069">
    <property type="protein sequence ID" value="TWH09315.1"/>
    <property type="molecule type" value="Genomic_DNA"/>
</dbReference>
<feature type="region of interest" description="Disordered" evidence="1">
    <location>
        <begin position="74"/>
        <end position="95"/>
    </location>
</feature>
<dbReference type="OrthoDB" id="6006824at2"/>
<evidence type="ECO:0008006" key="5">
    <source>
        <dbReference type="Google" id="ProtNLM"/>
    </source>
</evidence>
<feature type="chain" id="PRO_5021990912" description="Lipoprotein" evidence="2">
    <location>
        <begin position="24"/>
        <end position="111"/>
    </location>
</feature>
<evidence type="ECO:0000256" key="2">
    <source>
        <dbReference type="SAM" id="SignalP"/>
    </source>
</evidence>
<evidence type="ECO:0000256" key="1">
    <source>
        <dbReference type="SAM" id="MobiDB-lite"/>
    </source>
</evidence>